<evidence type="ECO:0008006" key="5">
    <source>
        <dbReference type="Google" id="ProtNLM"/>
    </source>
</evidence>
<evidence type="ECO:0000256" key="1">
    <source>
        <dbReference type="SAM" id="MobiDB-lite"/>
    </source>
</evidence>
<feature type="region of interest" description="Disordered" evidence="1">
    <location>
        <begin position="1"/>
        <end position="21"/>
    </location>
</feature>
<feature type="transmembrane region" description="Helical" evidence="2">
    <location>
        <begin position="106"/>
        <end position="124"/>
    </location>
</feature>
<keyword evidence="2" id="KW-1133">Transmembrane helix</keyword>
<dbReference type="Pfam" id="PF08592">
    <property type="entry name" value="Anthrone_oxy"/>
    <property type="match status" value="1"/>
</dbReference>
<organism evidence="3 4">
    <name type="scientific">Plantactinospora mayteni</name>
    <dbReference type="NCBI Taxonomy" id="566021"/>
    <lineage>
        <taxon>Bacteria</taxon>
        <taxon>Bacillati</taxon>
        <taxon>Actinomycetota</taxon>
        <taxon>Actinomycetes</taxon>
        <taxon>Micromonosporales</taxon>
        <taxon>Micromonosporaceae</taxon>
        <taxon>Plantactinospora</taxon>
    </lineage>
</organism>
<dbReference type="RefSeq" id="WP_203863110.1">
    <property type="nucleotide sequence ID" value="NZ_BAAAZQ010000009.1"/>
</dbReference>
<sequence length="198" mass="21600">MTSTPAQHTRPPRDGTGVVGNAGARSGTIRVVRGLALLSSGLLAGAFGYGAVNVVQAFQSVPLEVRLTFHTALMRMNGPVMQSVMGVAFLSTLVLAVLFRNTPRMLAAGASLLTLATFLVTRFGNVPINRQIREWLAGSVPADHAAILQRWELLNYLRTFTALTAFVLLLVVVDRATITAAGRHEERNERHEEREERR</sequence>
<gene>
    <name evidence="3" type="ORF">Pma05_84690</name>
</gene>
<feature type="transmembrane region" description="Helical" evidence="2">
    <location>
        <begin position="156"/>
        <end position="173"/>
    </location>
</feature>
<reference evidence="3 4" key="1">
    <citation type="submission" date="2021-01" db="EMBL/GenBank/DDBJ databases">
        <title>Whole genome shotgun sequence of Plantactinospora mayteni NBRC 109088.</title>
        <authorList>
            <person name="Komaki H."/>
            <person name="Tamura T."/>
        </authorList>
    </citation>
    <scope>NUCLEOTIDE SEQUENCE [LARGE SCALE GENOMIC DNA]</scope>
    <source>
        <strain evidence="3 4">NBRC 109088</strain>
    </source>
</reference>
<comment type="caution">
    <text evidence="3">The sequence shown here is derived from an EMBL/GenBank/DDBJ whole genome shotgun (WGS) entry which is preliminary data.</text>
</comment>
<protein>
    <recommendedName>
        <fullName evidence="5">DUF1772 domain-containing protein</fullName>
    </recommendedName>
</protein>
<feature type="transmembrane region" description="Helical" evidence="2">
    <location>
        <begin position="79"/>
        <end position="99"/>
    </location>
</feature>
<dbReference type="InterPro" id="IPR013901">
    <property type="entry name" value="Anthrone_oxy"/>
</dbReference>
<evidence type="ECO:0000256" key="2">
    <source>
        <dbReference type="SAM" id="Phobius"/>
    </source>
</evidence>
<keyword evidence="2" id="KW-0472">Membrane</keyword>
<proteinExistence type="predicted"/>
<keyword evidence="4" id="KW-1185">Reference proteome</keyword>
<feature type="transmembrane region" description="Helical" evidence="2">
    <location>
        <begin position="35"/>
        <end position="59"/>
    </location>
</feature>
<keyword evidence="2" id="KW-0812">Transmembrane</keyword>
<evidence type="ECO:0000313" key="3">
    <source>
        <dbReference type="EMBL" id="GIH01897.1"/>
    </source>
</evidence>
<dbReference type="EMBL" id="BONX01000098">
    <property type="protein sequence ID" value="GIH01897.1"/>
    <property type="molecule type" value="Genomic_DNA"/>
</dbReference>
<accession>A0ABQ4F4S5</accession>
<dbReference type="Proteomes" id="UP000621500">
    <property type="component" value="Unassembled WGS sequence"/>
</dbReference>
<name>A0ABQ4F4S5_9ACTN</name>
<evidence type="ECO:0000313" key="4">
    <source>
        <dbReference type="Proteomes" id="UP000621500"/>
    </source>
</evidence>